<dbReference type="Proteomes" id="UP000481153">
    <property type="component" value="Unassembled WGS sequence"/>
</dbReference>
<organism evidence="2 3">
    <name type="scientific">Aphanomyces euteiches</name>
    <dbReference type="NCBI Taxonomy" id="100861"/>
    <lineage>
        <taxon>Eukaryota</taxon>
        <taxon>Sar</taxon>
        <taxon>Stramenopiles</taxon>
        <taxon>Oomycota</taxon>
        <taxon>Saprolegniomycetes</taxon>
        <taxon>Saprolegniales</taxon>
        <taxon>Verrucalvaceae</taxon>
        <taxon>Aphanomyces</taxon>
    </lineage>
</organism>
<dbReference type="VEuPathDB" id="FungiDB:AeMF1_002069"/>
<evidence type="ECO:0000313" key="3">
    <source>
        <dbReference type="Proteomes" id="UP000481153"/>
    </source>
</evidence>
<keyword evidence="1" id="KW-0472">Membrane</keyword>
<proteinExistence type="predicted"/>
<comment type="caution">
    <text evidence="2">The sequence shown here is derived from an EMBL/GenBank/DDBJ whole genome shotgun (WGS) entry which is preliminary data.</text>
</comment>
<gene>
    <name evidence="2" type="ORF">Ae201684_007815</name>
</gene>
<sequence>MELNTATIIAICIVGGLFLLLGGALLILWLKRSKKPRRNVRLQRRKDLGIYGQQGSTKLPIIMAGHANDMSDAVQEMEEEDIYVSGYMTTMGDCGWTMQFDDTIDGKESIKSTMRRSESFSIADSTI</sequence>
<evidence type="ECO:0000256" key="1">
    <source>
        <dbReference type="SAM" id="Phobius"/>
    </source>
</evidence>
<dbReference type="AlphaFoldDB" id="A0A6G0X774"/>
<protein>
    <submittedName>
        <fullName evidence="2">Uncharacterized protein</fullName>
    </submittedName>
</protein>
<reference evidence="2 3" key="1">
    <citation type="submission" date="2019-07" db="EMBL/GenBank/DDBJ databases">
        <title>Genomics analysis of Aphanomyces spp. identifies a new class of oomycete effector associated with host adaptation.</title>
        <authorList>
            <person name="Gaulin E."/>
        </authorList>
    </citation>
    <scope>NUCLEOTIDE SEQUENCE [LARGE SCALE GENOMIC DNA]</scope>
    <source>
        <strain evidence="2 3">ATCC 201684</strain>
    </source>
</reference>
<feature type="transmembrane region" description="Helical" evidence="1">
    <location>
        <begin position="6"/>
        <end position="30"/>
    </location>
</feature>
<keyword evidence="1" id="KW-0812">Transmembrane</keyword>
<name>A0A6G0X774_9STRA</name>
<keyword evidence="1" id="KW-1133">Transmembrane helix</keyword>
<keyword evidence="3" id="KW-1185">Reference proteome</keyword>
<evidence type="ECO:0000313" key="2">
    <source>
        <dbReference type="EMBL" id="KAF0735810.1"/>
    </source>
</evidence>
<accession>A0A6G0X774</accession>
<dbReference type="EMBL" id="VJMJ01000093">
    <property type="protein sequence ID" value="KAF0735810.1"/>
    <property type="molecule type" value="Genomic_DNA"/>
</dbReference>